<evidence type="ECO:0000313" key="5">
    <source>
        <dbReference type="Proteomes" id="UP000009136"/>
    </source>
</evidence>
<feature type="compositionally biased region" description="Low complexity" evidence="2">
    <location>
        <begin position="2207"/>
        <end position="2217"/>
    </location>
</feature>
<dbReference type="GO" id="GO:0005319">
    <property type="term" value="F:lipid transporter activity"/>
    <property type="evidence" value="ECO:0007669"/>
    <property type="project" value="InterPro"/>
</dbReference>
<accession>A0AAA9S9D6</accession>
<feature type="region of interest" description="Disordered" evidence="2">
    <location>
        <begin position="349"/>
        <end position="393"/>
    </location>
</feature>
<evidence type="ECO:0000259" key="3">
    <source>
        <dbReference type="PROSITE" id="PS51211"/>
    </source>
</evidence>
<gene>
    <name evidence="4" type="primary">LOC616782</name>
</gene>
<feature type="region of interest" description="Disordered" evidence="2">
    <location>
        <begin position="2199"/>
        <end position="2235"/>
    </location>
</feature>
<dbReference type="GeneTree" id="ENSGT00440000038757"/>
<evidence type="ECO:0000256" key="1">
    <source>
        <dbReference type="PROSITE-ProRule" id="PRU00557"/>
    </source>
</evidence>
<name>A0AAA9S9D6_BOVIN</name>
<dbReference type="Gene3D" id="1.25.10.20">
    <property type="entry name" value="Vitellinogen, superhelical"/>
    <property type="match status" value="1"/>
</dbReference>
<feature type="domain" description="Vitellogenin" evidence="3">
    <location>
        <begin position="1"/>
        <end position="308"/>
    </location>
</feature>
<dbReference type="Proteomes" id="UP000009136">
    <property type="component" value="Chromosome 25"/>
</dbReference>
<dbReference type="PANTHER" id="PTHR37860:SF2">
    <property type="entry name" value="VITELLOGENIN DOMAIN-CONTAINING PROTEIN"/>
    <property type="match status" value="1"/>
</dbReference>
<dbReference type="Gene3D" id="2.20.80.10">
    <property type="entry name" value="Lipovitellin-phosvitin complex, chain A, domain 4"/>
    <property type="match status" value="1"/>
</dbReference>
<keyword evidence="5" id="KW-1185">Reference proteome</keyword>
<dbReference type="SUPFAM" id="SSF56968">
    <property type="entry name" value="Lipovitellin-phosvitin complex, beta-sheet shell regions"/>
    <property type="match status" value="1"/>
</dbReference>
<proteinExistence type="predicted"/>
<dbReference type="Pfam" id="PF21013">
    <property type="entry name" value="LOC400499"/>
    <property type="match status" value="1"/>
</dbReference>
<sequence>MELWGLSFKCRDNWQPLVDALPSCGTEACVGLMAELIMSGEVEADETEAWLWSLAFVPEPTDATVRVLLPLLQAPGASSSAFLGISALVHNLCVSLDGPCEQLSGVGSLVRILGDAVGANCTFWEPSDADQLLFVLKAIGNAGRAATALTPKLSTCASLGSCPPEIRLGAIQAFRRVPCSADRSVLSSLYQNAEEDPEIRINAYLALMRCPGEEVFAQVRRTQAREQSTQVGSFVWSHLLQLLETDDPLKQSLREAVPQDILSREFHPEVWKHSSYSDVTFRSASGSLGANLEGTLLFSPASFLPRSATANLTIHALGHAFNLLELGLRLENAEEMARRLFGPKSFWGQEEERQAQAKEPPEAEPGPTLQPADPACTGERSRKMRDLQQKVARRRGERQALKCQLSMKVFGHELSFVNCGAMGSHVTHQSLNLAELAIKLLKGQEVQVNRRLNLVMEELTFPTMSGLPARLTLNVSAAVSIRVRGTADFQQRSDFSVKGYVKPSALLQISAQMGTVGALGQAGLRWVTGVRGTASLDGGIQARKGQDLRVHLNTPEEVVELFRFSSQLYLITGDGVRSLNHVPSPSEAQSCTSKEAAHTWGWQLCTEVRWPAPDQPSLLSVPVFTAMTLKKQDQGLQQYLLEAAYTFHPQDCWLPQEASAHIFMGTPESEVPRDVGVDISYSWPQGKFRLKLLHPKKRIELDGKIETVQRARMGHLELILDERDVYYIKGRSNLWPAVGGEAQRFEAQLEVKLVTSGSPVVLTGNLSRQAGSRLAFSVSLSNLLGDEARVSALLEKKVKDGLQVVSLGAELFVPGLVGLRALGQLQRLGHLWTSYLRIKYGLRGQAKQLAQECSTSQKLWAESGSEAAYKLELNHILHCTQIPAFSHKVQLRHEEGSGHLRWELEASYGKHWDDSRNRRRLLILHTFQNDSGPALSNHVLEFVLQVLERQVDYRMQLHHLSVRHPHVETSTHLKGQYNGRLPFVAGVQWKDTSRATLWKWEGALNLNSPWLMVSMAHRLYWPNRAMFQTVLELTLGKAWTLKNLVMNVACRGQGLRRQGKIHVYTPATTYLQVSTVTALAQSLFSSRSEIESAWSEAVQSEIHAENSQDRKILRCWLKGPQWELNLTAAYRHTEQPWKSHVLLTALGMGARGHPEGLQLEGILEELVQDRSLYRKQGTFSLRHPWTVPLPQRMLLQETFTADRRHQRYSLETRVVLGAQEETLQTVVLGYQAGHPYVCAGLTHPYDGRAIPRSLDGCMVLWNRHVAKNRGVEATLKVNQKVLLHLKALHHDRSRHGEVWHNLALGVAHSFQLRFPQALNVDGDVVFRQSHEGAFDCGVDARATINRNVTSQVLVQLNGSDSHSVVSFQLRRPRGPMFPPDLQVQAAAARYRERSVNGSLSVHVSGEELVLLEASARQDSRRNTRGWGMSVLLHQEVLRAPRAVQLQLSSKVAPARIWLFSKALLDQSTVQLFLKASEARRGGRVLTLRTQAQHTVAAWTALPRLLTLVGVLKQKEVLREGTIKVTADSAVLGFLLRDKHEKAGNSTSMRSVTCILAQNSSQTLPGELRLSGRLQAQTGSLGGQASLRADTASLALVGVCTWGPGHGQLSGSLSHNISALSEAGLSSEAGILLSHTHVTSNFSVRVMLRSSGGQLDGALGLEGVATSAPGSQLRASLHHTVPGLGRWGLPFSVDGRGHLQNPAVLALNSSFLVHTFGASLVAQVSSGDTFARAHIHSACGHRAHLDTGLQHAWPPLQALGVPPNNHIRVSVGGDEPPRAQLEVALGLCTLTARGGFRSEASVTHNWTLALVNHCPLLEATGIPRALRSKGSLSWGPCEFDLTTDFHSDRGDAHLQLARSCGPQTLVLGHLAHSLPLLGRLGLPPRSAISLTVQTGPAPHSSLSLQMGPCQLQGALEQHTENQSTWMLATEPGCPLLEALGGEAEASGVLAAASQTASLTLVVTLHPSEATLRAKLRPALPAPHALPPETSLTVHCGWEAGHRLRLELHTGACELQGSGELQLDRRLQWRVVAESSCEGLQALGVPGRVNSSGYIVVNSTAMDAQVLVTVDASTLRGLLVLSTTETQQEVNLLLTHNLPQPNPLALPAQILLYLTNERLGPSYRHTLWVGVDGKEVSADVDSSGAGFENSGRVSSGSTSLNYSVSCHHRDGRLEFSGWSEHNSWALRQAGFPGEARLGAELQMQSKAAGPCPGVGVGPPTLTPARQPQARRDPEFQD</sequence>
<dbReference type="PROSITE" id="PS51211">
    <property type="entry name" value="VITELLOGENIN"/>
    <property type="match status" value="1"/>
</dbReference>
<dbReference type="Pfam" id="PF01347">
    <property type="entry name" value="Vitellogenin_N"/>
    <property type="match status" value="1"/>
</dbReference>
<dbReference type="InterPro" id="IPR015255">
    <property type="entry name" value="Vitellinogen_open_b-sht"/>
</dbReference>
<dbReference type="PANTHER" id="PTHR37860">
    <property type="entry name" value="AGAP008810-PA"/>
    <property type="match status" value="1"/>
</dbReference>
<reference evidence="4" key="1">
    <citation type="submission" date="2018-03" db="EMBL/GenBank/DDBJ databases">
        <title>ARS-UCD1.2.</title>
        <authorList>
            <person name="Rosen B.D."/>
            <person name="Bickhart D.M."/>
            <person name="Koren S."/>
            <person name="Schnabel R.D."/>
            <person name="Hall R."/>
            <person name="Zimin A."/>
            <person name="Dreischer C."/>
            <person name="Schultheiss S."/>
            <person name="Schroeder S.G."/>
            <person name="Elsik C.G."/>
            <person name="Couldrey C."/>
            <person name="Liu G.E."/>
            <person name="Van Tassell C.P."/>
            <person name="Phillippy A.M."/>
            <person name="Smith T.P.L."/>
            <person name="Medrano J.F."/>
        </authorList>
    </citation>
    <scope>NUCLEOTIDE SEQUENCE [LARGE SCALE GENOMIC DNA]</scope>
    <source>
        <strain evidence="4">Hereford</strain>
    </source>
</reference>
<dbReference type="InterPro" id="IPR015817">
    <property type="entry name" value="Vitellinogen_open_b-sht_sub1"/>
</dbReference>
<dbReference type="InterPro" id="IPR015819">
    <property type="entry name" value="Lipid_transp_b-sht_shell"/>
</dbReference>
<comment type="caution">
    <text evidence="1">Lacks conserved residue(s) required for the propagation of feature annotation.</text>
</comment>
<dbReference type="Gene3D" id="2.20.50.20">
    <property type="entry name" value="Lipovitellin. Chain A, domain 3"/>
    <property type="match status" value="1"/>
</dbReference>
<feature type="compositionally biased region" description="Basic and acidic residues" evidence="2">
    <location>
        <begin position="379"/>
        <end position="388"/>
    </location>
</feature>
<organism evidence="4 5">
    <name type="scientific">Bos taurus</name>
    <name type="common">Bovine</name>
    <dbReference type="NCBI Taxonomy" id="9913"/>
    <lineage>
        <taxon>Eukaryota</taxon>
        <taxon>Metazoa</taxon>
        <taxon>Chordata</taxon>
        <taxon>Craniata</taxon>
        <taxon>Vertebrata</taxon>
        <taxon>Euteleostomi</taxon>
        <taxon>Mammalia</taxon>
        <taxon>Eutheria</taxon>
        <taxon>Laurasiatheria</taxon>
        <taxon>Artiodactyla</taxon>
        <taxon>Ruminantia</taxon>
        <taxon>Pecora</taxon>
        <taxon>Bovidae</taxon>
        <taxon>Bovinae</taxon>
        <taxon>Bos</taxon>
    </lineage>
</organism>
<dbReference type="SMART" id="SM01169">
    <property type="entry name" value="DUF1943"/>
    <property type="match status" value="1"/>
</dbReference>
<dbReference type="Pfam" id="PF09172">
    <property type="entry name" value="Vit_open_b-sht"/>
    <property type="match status" value="1"/>
</dbReference>
<dbReference type="InterPro" id="IPR048484">
    <property type="entry name" value="LOC400499-like"/>
</dbReference>
<dbReference type="SUPFAM" id="SSF48431">
    <property type="entry name" value="Lipovitellin-phosvitin complex, superhelical domain"/>
    <property type="match status" value="1"/>
</dbReference>
<protein>
    <recommendedName>
        <fullName evidence="3">Vitellogenin domain-containing protein</fullName>
    </recommendedName>
</protein>
<reference evidence="4" key="2">
    <citation type="submission" date="2025-08" db="UniProtKB">
        <authorList>
            <consortium name="Ensembl"/>
        </authorList>
    </citation>
    <scope>IDENTIFICATION</scope>
    <source>
        <strain evidence="4">Hereford</strain>
    </source>
</reference>
<dbReference type="Ensembl" id="ENSBTAT00000089478.1">
    <property type="protein sequence ID" value="ENSBTAP00000080012.1"/>
    <property type="gene ID" value="ENSBTAG00000013305.7"/>
</dbReference>
<dbReference type="InterPro" id="IPR011030">
    <property type="entry name" value="Lipovitellin_superhlx_dom"/>
</dbReference>
<evidence type="ECO:0000256" key="2">
    <source>
        <dbReference type="SAM" id="MobiDB-lite"/>
    </source>
</evidence>
<evidence type="ECO:0000313" key="4">
    <source>
        <dbReference type="Ensembl" id="ENSBTAP00000080012.1"/>
    </source>
</evidence>
<reference evidence="4" key="3">
    <citation type="submission" date="2025-09" db="UniProtKB">
        <authorList>
            <consortium name="Ensembl"/>
        </authorList>
    </citation>
    <scope>IDENTIFICATION</scope>
    <source>
        <strain evidence="4">Hereford</strain>
    </source>
</reference>
<dbReference type="InterPro" id="IPR001747">
    <property type="entry name" value="Vitellogenin_N"/>
</dbReference>
<feature type="compositionally biased region" description="Basic and acidic residues" evidence="2">
    <location>
        <begin position="350"/>
        <end position="361"/>
    </location>
</feature>